<proteinExistence type="predicted"/>
<feature type="compositionally biased region" description="Polar residues" evidence="1">
    <location>
        <begin position="33"/>
        <end position="42"/>
    </location>
</feature>
<organism evidence="2">
    <name type="scientific">viral metagenome</name>
    <dbReference type="NCBI Taxonomy" id="1070528"/>
    <lineage>
        <taxon>unclassified sequences</taxon>
        <taxon>metagenomes</taxon>
        <taxon>organismal metagenomes</taxon>
    </lineage>
</organism>
<evidence type="ECO:0000256" key="1">
    <source>
        <dbReference type="SAM" id="MobiDB-lite"/>
    </source>
</evidence>
<feature type="region of interest" description="Disordered" evidence="1">
    <location>
        <begin position="33"/>
        <end position="73"/>
    </location>
</feature>
<dbReference type="EMBL" id="MN739132">
    <property type="protein sequence ID" value="QHS90335.1"/>
    <property type="molecule type" value="Genomic_DNA"/>
</dbReference>
<reference evidence="2" key="1">
    <citation type="journal article" date="2020" name="Nature">
        <title>Giant virus diversity and host interactions through global metagenomics.</title>
        <authorList>
            <person name="Schulz F."/>
            <person name="Roux S."/>
            <person name="Paez-Espino D."/>
            <person name="Jungbluth S."/>
            <person name="Walsh D.A."/>
            <person name="Denef V.J."/>
            <person name="McMahon K.D."/>
            <person name="Konstantinidis K.T."/>
            <person name="Eloe-Fadrosh E.A."/>
            <person name="Kyrpides N.C."/>
            <person name="Woyke T."/>
        </authorList>
    </citation>
    <scope>NUCLEOTIDE SEQUENCE</scope>
    <source>
        <strain evidence="2">GVMAG-M-3300010160-60</strain>
    </source>
</reference>
<accession>A0A6C0BDH3</accession>
<evidence type="ECO:0000313" key="2">
    <source>
        <dbReference type="EMBL" id="QHS90335.1"/>
    </source>
</evidence>
<name>A0A6C0BDH3_9ZZZZ</name>
<sequence>MSTVHQNSKGLLYAIANYDGFINYPTNIESNCSKYPVSSGSGDSKKPENENLSRVSSKDIPYSNNNIWGYKKT</sequence>
<dbReference type="AlphaFoldDB" id="A0A6C0BDH3"/>
<protein>
    <submittedName>
        <fullName evidence="2">Uncharacterized protein</fullName>
    </submittedName>
</protein>